<sequence>MGSFVHVLTSAILITSSTSFALNIGDYFRPPNHETSGVNGTNATYRRSPCPALNTLANHGYLHRDGKGITHEMFVQALEKVYNVGPDLASALVSQVPETISLDYLGIHQNIEHDASIAHKDAYYGKDPMLADEMLAQDLFNRAGNDRLLTNNIVAATRKDRGNTCLADNPDCVYGDRAQNAAFQEAAVLLLILGTGDTISVDHARSFVLEEKIPDDYVVPKSSVCLSDVRSRAALLKSLSSS</sequence>
<organism evidence="1 2">
    <name type="scientific">Peronosclerospora sorghi</name>
    <dbReference type="NCBI Taxonomy" id="230839"/>
    <lineage>
        <taxon>Eukaryota</taxon>
        <taxon>Sar</taxon>
        <taxon>Stramenopiles</taxon>
        <taxon>Oomycota</taxon>
        <taxon>Peronosporomycetes</taxon>
        <taxon>Peronosporales</taxon>
        <taxon>Peronosporaceae</taxon>
        <taxon>Peronosclerospora</taxon>
    </lineage>
</organism>
<evidence type="ECO:0000313" key="1">
    <source>
        <dbReference type="EMBL" id="KAI9907679.1"/>
    </source>
</evidence>
<keyword evidence="2" id="KW-1185">Reference proteome</keyword>
<gene>
    <name evidence="1" type="ORF">PsorP6_002966</name>
</gene>
<comment type="caution">
    <text evidence="1">The sequence shown here is derived from an EMBL/GenBank/DDBJ whole genome shotgun (WGS) entry which is preliminary data.</text>
</comment>
<reference evidence="1 2" key="1">
    <citation type="journal article" date="2022" name="bioRxiv">
        <title>The genome of the oomycete Peronosclerospora sorghi, a cosmopolitan pathogen of maize and sorghum, is inflated with dispersed pseudogenes.</title>
        <authorList>
            <person name="Fletcher K."/>
            <person name="Martin F."/>
            <person name="Isakeit T."/>
            <person name="Cavanaugh K."/>
            <person name="Magill C."/>
            <person name="Michelmore R."/>
        </authorList>
    </citation>
    <scope>NUCLEOTIDE SEQUENCE [LARGE SCALE GENOMIC DNA]</scope>
    <source>
        <strain evidence="1">P6</strain>
    </source>
</reference>
<accession>A0ACC0VMJ6</accession>
<evidence type="ECO:0000313" key="2">
    <source>
        <dbReference type="Proteomes" id="UP001163321"/>
    </source>
</evidence>
<name>A0ACC0VMJ6_9STRA</name>
<protein>
    <submittedName>
        <fullName evidence="1">Uncharacterized protein</fullName>
    </submittedName>
</protein>
<dbReference type="Proteomes" id="UP001163321">
    <property type="component" value="Chromosome 8"/>
</dbReference>
<proteinExistence type="predicted"/>
<dbReference type="EMBL" id="CM047587">
    <property type="protein sequence ID" value="KAI9907679.1"/>
    <property type="molecule type" value="Genomic_DNA"/>
</dbReference>